<keyword evidence="2" id="KW-1003">Cell membrane</keyword>
<keyword evidence="4 6" id="KW-1133">Transmembrane helix</keyword>
<dbReference type="GO" id="GO:0009055">
    <property type="term" value="F:electron transfer activity"/>
    <property type="evidence" value="ECO:0007669"/>
    <property type="project" value="InterPro"/>
</dbReference>
<dbReference type="RefSeq" id="WP_186742525.1">
    <property type="nucleotide sequence ID" value="NZ_CP060394.1"/>
</dbReference>
<feature type="domain" description="Cytochrome b561 bacterial/Ni-hydrogenase" evidence="7">
    <location>
        <begin position="17"/>
        <end position="252"/>
    </location>
</feature>
<feature type="transmembrane region" description="Helical" evidence="6">
    <location>
        <begin position="178"/>
        <end position="198"/>
    </location>
</feature>
<dbReference type="Proteomes" id="UP000515312">
    <property type="component" value="Chromosome"/>
</dbReference>
<feature type="transmembrane region" description="Helical" evidence="6">
    <location>
        <begin position="20"/>
        <end position="46"/>
    </location>
</feature>
<evidence type="ECO:0000313" key="8">
    <source>
        <dbReference type="EMBL" id="QNI31675.1"/>
    </source>
</evidence>
<accession>A0A7G8BGK5</accession>
<evidence type="ECO:0000256" key="1">
    <source>
        <dbReference type="ARBA" id="ARBA00004651"/>
    </source>
</evidence>
<sequence length="267" mass="29965">MATGALSPKARALVVRRHHILVRISHWLTIPLLVGLILSGISIYWASPVYRHNPDPQSGNFDYFADAGIWICAHVPWLHHYADPADWVYNHSSLGPFMLAYALRFHWLCAYSLMLNGLVYLAGLILGGGWRSLLPRLSDAGGVLQMARYYLGLPYAILAQRGQTHPRFRTKYNPLQRLSYFAVAAGGFLAVATGWAIHKPAQLSWLAAIFGGFDKARVWHFWLMWFFVVFAIPHVVLVIAAGWDTLGSMITGWSKKFACSEVSDHAF</sequence>
<dbReference type="PANTHER" id="PTHR30485">
    <property type="entry name" value="NI/FE-HYDROGENASE 1 B-TYPE CYTOCHROME SUBUNIT"/>
    <property type="match status" value="1"/>
</dbReference>
<protein>
    <submittedName>
        <fullName evidence="8">Cytochrome b/b6 domain-containing protein</fullName>
    </submittedName>
</protein>
<dbReference type="EMBL" id="CP060394">
    <property type="protein sequence ID" value="QNI31675.1"/>
    <property type="molecule type" value="Genomic_DNA"/>
</dbReference>
<evidence type="ECO:0000256" key="3">
    <source>
        <dbReference type="ARBA" id="ARBA00022692"/>
    </source>
</evidence>
<evidence type="ECO:0000256" key="2">
    <source>
        <dbReference type="ARBA" id="ARBA00022475"/>
    </source>
</evidence>
<dbReference type="GO" id="GO:0022904">
    <property type="term" value="P:respiratory electron transport chain"/>
    <property type="evidence" value="ECO:0007669"/>
    <property type="project" value="InterPro"/>
</dbReference>
<dbReference type="PANTHER" id="PTHR30485:SF1">
    <property type="entry name" value="CYTOCHROME YDHU-RELATED"/>
    <property type="match status" value="1"/>
</dbReference>
<name>A0A7G8BGK5_9BACT</name>
<evidence type="ECO:0000259" key="7">
    <source>
        <dbReference type="Pfam" id="PF01292"/>
    </source>
</evidence>
<keyword evidence="5 6" id="KW-0472">Membrane</keyword>
<dbReference type="SUPFAM" id="SSF81342">
    <property type="entry name" value="Transmembrane di-heme cytochromes"/>
    <property type="match status" value="1"/>
</dbReference>
<dbReference type="InterPro" id="IPR016174">
    <property type="entry name" value="Di-haem_cyt_TM"/>
</dbReference>
<evidence type="ECO:0000256" key="4">
    <source>
        <dbReference type="ARBA" id="ARBA00022989"/>
    </source>
</evidence>
<feature type="transmembrane region" description="Helical" evidence="6">
    <location>
        <begin position="218"/>
        <end position="243"/>
    </location>
</feature>
<keyword evidence="9" id="KW-1185">Reference proteome</keyword>
<keyword evidence="3 6" id="KW-0812">Transmembrane</keyword>
<dbReference type="Pfam" id="PF01292">
    <property type="entry name" value="Ni_hydr_CYTB"/>
    <property type="match status" value="1"/>
</dbReference>
<evidence type="ECO:0000256" key="5">
    <source>
        <dbReference type="ARBA" id="ARBA00023136"/>
    </source>
</evidence>
<gene>
    <name evidence="8" type="ORF">H7849_21870</name>
</gene>
<comment type="subcellular location">
    <subcellularLocation>
        <location evidence="1">Cell membrane</location>
        <topology evidence="1">Multi-pass membrane protein</topology>
    </subcellularLocation>
</comment>
<evidence type="ECO:0000313" key="9">
    <source>
        <dbReference type="Proteomes" id="UP000515312"/>
    </source>
</evidence>
<proteinExistence type="predicted"/>
<dbReference type="GO" id="GO:0020037">
    <property type="term" value="F:heme binding"/>
    <property type="evidence" value="ECO:0007669"/>
    <property type="project" value="TreeGrafter"/>
</dbReference>
<dbReference type="GO" id="GO:0005886">
    <property type="term" value="C:plasma membrane"/>
    <property type="evidence" value="ECO:0007669"/>
    <property type="project" value="UniProtKB-SubCell"/>
</dbReference>
<dbReference type="InterPro" id="IPR011577">
    <property type="entry name" value="Cyt_b561_bac/Ni-Hgenase"/>
</dbReference>
<reference evidence="8 9" key="1">
    <citation type="submission" date="2020-08" db="EMBL/GenBank/DDBJ databases">
        <title>Edaphobacter telluris sp. nov. and Acidobacterium dinghuensis sp. nov., two acidobacteria isolated from forest soil.</title>
        <authorList>
            <person name="Fu J."/>
            <person name="Qiu L."/>
        </authorList>
    </citation>
    <scope>NUCLEOTIDE SEQUENCE [LARGE SCALE GENOMIC DNA]</scope>
    <source>
        <strain evidence="8">4Y35</strain>
    </source>
</reference>
<evidence type="ECO:0000256" key="6">
    <source>
        <dbReference type="SAM" id="Phobius"/>
    </source>
</evidence>
<feature type="transmembrane region" description="Helical" evidence="6">
    <location>
        <begin position="105"/>
        <end position="126"/>
    </location>
</feature>
<dbReference type="InterPro" id="IPR051542">
    <property type="entry name" value="Hydrogenase_cytochrome"/>
</dbReference>
<dbReference type="KEGG" id="adin:H7849_21870"/>
<dbReference type="AlphaFoldDB" id="A0A7G8BGK5"/>
<organism evidence="8 9">
    <name type="scientific">Alloacidobacterium dinghuense</name>
    <dbReference type="NCBI Taxonomy" id="2763107"/>
    <lineage>
        <taxon>Bacteria</taxon>
        <taxon>Pseudomonadati</taxon>
        <taxon>Acidobacteriota</taxon>
        <taxon>Terriglobia</taxon>
        <taxon>Terriglobales</taxon>
        <taxon>Acidobacteriaceae</taxon>
        <taxon>Alloacidobacterium</taxon>
    </lineage>
</organism>
<dbReference type="Gene3D" id="1.20.950.20">
    <property type="entry name" value="Transmembrane di-heme cytochromes, Chain C"/>
    <property type="match status" value="1"/>
</dbReference>